<dbReference type="HOGENOM" id="CLU_300237_0_0_1"/>
<accession>W1Q139</accession>
<feature type="compositionally biased region" description="Polar residues" evidence="1">
    <location>
        <begin position="238"/>
        <end position="254"/>
    </location>
</feature>
<dbReference type="PANTHER" id="PTHR36892">
    <property type="entry name" value="OS01G0201800 PROTEIN"/>
    <property type="match status" value="1"/>
</dbReference>
<feature type="compositionally biased region" description="Low complexity" evidence="1">
    <location>
        <begin position="74"/>
        <end position="85"/>
    </location>
</feature>
<proteinExistence type="predicted"/>
<evidence type="ECO:0000313" key="2">
    <source>
        <dbReference type="EMBL" id="ERN14155.1"/>
    </source>
</evidence>
<feature type="region of interest" description="Disordered" evidence="1">
    <location>
        <begin position="1"/>
        <end position="86"/>
    </location>
</feature>
<keyword evidence="3" id="KW-1185">Reference proteome</keyword>
<gene>
    <name evidence="2" type="ORF">AMTR_s00021p00252680</name>
</gene>
<organism evidence="2 3">
    <name type="scientific">Amborella trichopoda</name>
    <dbReference type="NCBI Taxonomy" id="13333"/>
    <lineage>
        <taxon>Eukaryota</taxon>
        <taxon>Viridiplantae</taxon>
        <taxon>Streptophyta</taxon>
        <taxon>Embryophyta</taxon>
        <taxon>Tracheophyta</taxon>
        <taxon>Spermatophyta</taxon>
        <taxon>Magnoliopsida</taxon>
        <taxon>Amborellales</taxon>
        <taxon>Amborellaceae</taxon>
        <taxon>Amborella</taxon>
    </lineage>
</organism>
<dbReference type="AlphaFoldDB" id="W1Q139"/>
<dbReference type="Gramene" id="ERN14155">
    <property type="protein sequence ID" value="ERN14155"/>
    <property type="gene ID" value="AMTR_s00021p00252680"/>
</dbReference>
<feature type="region of interest" description="Disordered" evidence="1">
    <location>
        <begin position="238"/>
        <end position="263"/>
    </location>
</feature>
<dbReference type="STRING" id="13333.W1Q139"/>
<dbReference type="eggNOG" id="ENOG502QU5G">
    <property type="taxonomic scope" value="Eukaryota"/>
</dbReference>
<dbReference type="Proteomes" id="UP000017836">
    <property type="component" value="Unassembled WGS sequence"/>
</dbReference>
<evidence type="ECO:0000256" key="1">
    <source>
        <dbReference type="SAM" id="MobiDB-lite"/>
    </source>
</evidence>
<feature type="compositionally biased region" description="Basic residues" evidence="1">
    <location>
        <begin position="29"/>
        <end position="49"/>
    </location>
</feature>
<dbReference type="EMBL" id="KI392560">
    <property type="protein sequence ID" value="ERN14155.1"/>
    <property type="molecule type" value="Genomic_DNA"/>
</dbReference>
<feature type="compositionally biased region" description="Polar residues" evidence="1">
    <location>
        <begin position="58"/>
        <end position="73"/>
    </location>
</feature>
<sequence>MPPSMHIPGSNQDALYRKKSGGVAGPNIKTRKLSKLKKLAKHDGLKHKKEAVPKHPQSKSQVYPLSGNLKNRTVSSSVPKSSAKSCLKRGPLKQKISCDRRSGKHVRFLGKDDILGYKKKQCLPIESAQEQNLCKLFSEVVGGPTSGQPSCSDAKCPSENAPLHDGNREEIEHVGEVASINTGEDGENNLSDKNWAPNNQFPVSTDAGKTGSSEPVDLNLAVQQLDSSLLFNPVSSNTIDTETDAENPSGNSTHITKKFPGSVGNPVARSLPLSSQPIRPRISNLLPCTVETDLRKCSEVASLYHRSIFPLSSRDLMANMDLSQFKKQSFCNNGNCGTSRTGSFSHLPSNFPRHSSNDPCVNEGFIGLPLNSQGELIRPNVNGQSSFNQFFPDQTMVIDYAKGVPFYRPTPHVEGAMDNAILREEVHDSAFLWFENHNCLRKASFNRPSSLHDIRRPESQCIDTMGKNQLCCHSEPAQASLNIFSQPQIHQGLENRDQIFDYSLQPTKQPTMRLMGKDVAIGRSNEVGIGFGDPMIWTDKLLELDPRTAASAKEWLFLENGSTSVEPQRNITPPTFLPVKPLDPQFASSLLDCNSQPVTLNTRSLIDGVKSNYLPHSFPPETSAPHILQYPDGHILEKETNKMSHSRPSKQACGQQIGHNKYHPSDIDISGSRFHFLNKDSQNRTQPTWTPSHPAPTMPEWLMKATKQNPAFISSTSQPCSIPIFGYRTFPAPYFAYSDTNFPTHKPNVSHSSLHYPLAQNSQFNPLQFQGCSGFKSTSETNATSIKIKETTNNAISNFKDFDQTKKSKKRPLENDIERSKHMKKQTIQVQEEGAKPLTGSKNSCKHRMLERFSTGENEKALRIGGQMNCFQPSRTGPVKLSAGAKHILKPRQSAYHDHSRPTHCTIPFVVEAGPRRDLETQNKTAKIYRL</sequence>
<dbReference type="OMA" id="LMCKICS"/>
<evidence type="ECO:0000313" key="3">
    <source>
        <dbReference type="Proteomes" id="UP000017836"/>
    </source>
</evidence>
<reference evidence="3" key="1">
    <citation type="journal article" date="2013" name="Science">
        <title>The Amborella genome and the evolution of flowering plants.</title>
        <authorList>
            <consortium name="Amborella Genome Project"/>
        </authorList>
    </citation>
    <scope>NUCLEOTIDE SEQUENCE [LARGE SCALE GENOMIC DNA]</scope>
</reference>
<name>W1Q139_AMBTC</name>
<protein>
    <submittedName>
        <fullName evidence="2">Uncharacterized protein</fullName>
    </submittedName>
</protein>
<dbReference type="PANTHER" id="PTHR36892:SF1">
    <property type="entry name" value="OS05G0518200 PROTEIN"/>
    <property type="match status" value="1"/>
</dbReference>